<dbReference type="Proteomes" id="UP000199025">
    <property type="component" value="Unassembled WGS sequence"/>
</dbReference>
<accession>A0A1I3U1R9</accession>
<sequence>MIEAAYRVWVEAPRAQGLARGIARDGEDHRDLWLRWQRHEDSFFATDGTRARADLIVDTTTPVPPPG</sequence>
<evidence type="ECO:0000313" key="1">
    <source>
        <dbReference type="EMBL" id="SFJ75727.1"/>
    </source>
</evidence>
<name>A0A1I3U1R9_9PSEU</name>
<dbReference type="RefSeq" id="WP_091508111.1">
    <property type="nucleotide sequence ID" value="NZ_CBDQZW010000004.1"/>
</dbReference>
<dbReference type="OrthoDB" id="3237545at2"/>
<gene>
    <name evidence="1" type="ORF">SAMN05421835_108134</name>
</gene>
<dbReference type="STRING" id="115433.SAMN05421835_108134"/>
<evidence type="ECO:0000313" key="2">
    <source>
        <dbReference type="Proteomes" id="UP000199025"/>
    </source>
</evidence>
<reference evidence="1 2" key="1">
    <citation type="submission" date="2016-10" db="EMBL/GenBank/DDBJ databases">
        <authorList>
            <person name="de Groot N.N."/>
        </authorList>
    </citation>
    <scope>NUCLEOTIDE SEQUENCE [LARGE SCALE GENOMIC DNA]</scope>
    <source>
        <strain evidence="1 2">DSM 44468</strain>
    </source>
</reference>
<proteinExistence type="predicted"/>
<organism evidence="1 2">
    <name type="scientific">Amycolatopsis sacchari</name>
    <dbReference type="NCBI Taxonomy" id="115433"/>
    <lineage>
        <taxon>Bacteria</taxon>
        <taxon>Bacillati</taxon>
        <taxon>Actinomycetota</taxon>
        <taxon>Actinomycetes</taxon>
        <taxon>Pseudonocardiales</taxon>
        <taxon>Pseudonocardiaceae</taxon>
        <taxon>Amycolatopsis</taxon>
    </lineage>
</organism>
<dbReference type="InterPro" id="IPR027417">
    <property type="entry name" value="P-loop_NTPase"/>
</dbReference>
<dbReference type="AlphaFoldDB" id="A0A1I3U1R9"/>
<dbReference type="EMBL" id="FORP01000008">
    <property type="protein sequence ID" value="SFJ75727.1"/>
    <property type="molecule type" value="Genomic_DNA"/>
</dbReference>
<dbReference type="Gene3D" id="3.40.50.300">
    <property type="entry name" value="P-loop containing nucleotide triphosphate hydrolases"/>
    <property type="match status" value="1"/>
</dbReference>
<protein>
    <submittedName>
        <fullName evidence="1">Uncharacterized protein</fullName>
    </submittedName>
</protein>
<keyword evidence="2" id="KW-1185">Reference proteome</keyword>